<keyword evidence="2" id="KW-1185">Reference proteome</keyword>
<proteinExistence type="predicted"/>
<reference evidence="1 2" key="1">
    <citation type="submission" date="2019-05" db="EMBL/GenBank/DDBJ databases">
        <title>Another draft genome of Portunus trituberculatus and its Hox gene families provides insights of decapod evolution.</title>
        <authorList>
            <person name="Jeong J.-H."/>
            <person name="Song I."/>
            <person name="Kim S."/>
            <person name="Choi T."/>
            <person name="Kim D."/>
            <person name="Ryu S."/>
            <person name="Kim W."/>
        </authorList>
    </citation>
    <scope>NUCLEOTIDE SEQUENCE [LARGE SCALE GENOMIC DNA]</scope>
    <source>
        <tissue evidence="1">Muscle</tissue>
    </source>
</reference>
<evidence type="ECO:0000313" key="1">
    <source>
        <dbReference type="EMBL" id="MPC85742.1"/>
    </source>
</evidence>
<comment type="caution">
    <text evidence="1">The sequence shown here is derived from an EMBL/GenBank/DDBJ whole genome shotgun (WGS) entry which is preliminary data.</text>
</comment>
<dbReference type="AlphaFoldDB" id="A0A5B7IPH3"/>
<organism evidence="1 2">
    <name type="scientific">Portunus trituberculatus</name>
    <name type="common">Swimming crab</name>
    <name type="synonym">Neptunus trituberculatus</name>
    <dbReference type="NCBI Taxonomy" id="210409"/>
    <lineage>
        <taxon>Eukaryota</taxon>
        <taxon>Metazoa</taxon>
        <taxon>Ecdysozoa</taxon>
        <taxon>Arthropoda</taxon>
        <taxon>Crustacea</taxon>
        <taxon>Multicrustacea</taxon>
        <taxon>Malacostraca</taxon>
        <taxon>Eumalacostraca</taxon>
        <taxon>Eucarida</taxon>
        <taxon>Decapoda</taxon>
        <taxon>Pleocyemata</taxon>
        <taxon>Brachyura</taxon>
        <taxon>Eubrachyura</taxon>
        <taxon>Portunoidea</taxon>
        <taxon>Portunidae</taxon>
        <taxon>Portuninae</taxon>
        <taxon>Portunus</taxon>
    </lineage>
</organism>
<dbReference type="Proteomes" id="UP000324222">
    <property type="component" value="Unassembled WGS sequence"/>
</dbReference>
<gene>
    <name evidence="1" type="ORF">E2C01_080531</name>
</gene>
<sequence>MAQGRERDGGEEGVGEALQHTIVPWVVVVVVVVMGARRDGGRVSFTTVLLFGRSSGVAVADAGTGRPSGSRGWGQDRTEVSDTTFHVTTLPMAGRTTTTYKPRLSFYNK</sequence>
<dbReference type="EMBL" id="VSRR010069410">
    <property type="protein sequence ID" value="MPC85742.1"/>
    <property type="molecule type" value="Genomic_DNA"/>
</dbReference>
<name>A0A5B7IPH3_PORTR</name>
<protein>
    <submittedName>
        <fullName evidence="1">Uncharacterized protein</fullName>
    </submittedName>
</protein>
<evidence type="ECO:0000313" key="2">
    <source>
        <dbReference type="Proteomes" id="UP000324222"/>
    </source>
</evidence>
<accession>A0A5B7IPH3</accession>